<dbReference type="SUPFAM" id="SSF52540">
    <property type="entry name" value="P-loop containing nucleoside triphosphate hydrolases"/>
    <property type="match status" value="1"/>
</dbReference>
<dbReference type="EMBL" id="JAZGQO010000008">
    <property type="protein sequence ID" value="KAK6180122.1"/>
    <property type="molecule type" value="Genomic_DNA"/>
</dbReference>
<name>A0AAN8JLJ4_PATCE</name>
<protein>
    <recommendedName>
        <fullName evidence="9">AAA+ ATPase domain-containing protein</fullName>
    </recommendedName>
</protein>
<feature type="compositionally biased region" description="Basic and acidic residues" evidence="8">
    <location>
        <begin position="405"/>
        <end position="416"/>
    </location>
</feature>
<dbReference type="Pfam" id="PF03215">
    <property type="entry name" value="Rad17"/>
    <property type="match status" value="1"/>
</dbReference>
<keyword evidence="6" id="KW-0539">Nucleus</keyword>
<dbReference type="GO" id="GO:0006281">
    <property type="term" value="P:DNA repair"/>
    <property type="evidence" value="ECO:0007669"/>
    <property type="project" value="InterPro"/>
</dbReference>
<proteinExistence type="inferred from homology"/>
<dbReference type="Gene3D" id="1.10.8.60">
    <property type="match status" value="1"/>
</dbReference>
<evidence type="ECO:0000256" key="4">
    <source>
        <dbReference type="ARBA" id="ARBA00022763"/>
    </source>
</evidence>
<evidence type="ECO:0000259" key="9">
    <source>
        <dbReference type="SMART" id="SM00382"/>
    </source>
</evidence>
<dbReference type="GO" id="GO:0003682">
    <property type="term" value="F:chromatin binding"/>
    <property type="evidence" value="ECO:0007669"/>
    <property type="project" value="TreeGrafter"/>
</dbReference>
<evidence type="ECO:0000256" key="5">
    <source>
        <dbReference type="ARBA" id="ARBA00022840"/>
    </source>
</evidence>
<gene>
    <name evidence="10" type="ORF">SNE40_012327</name>
</gene>
<feature type="region of interest" description="Disordered" evidence="8">
    <location>
        <begin position="65"/>
        <end position="100"/>
    </location>
</feature>
<feature type="domain" description="AAA+ ATPase" evidence="9">
    <location>
        <begin position="164"/>
        <end position="322"/>
    </location>
</feature>
<accession>A0AAN8JLJ4</accession>
<dbReference type="InterPro" id="IPR004582">
    <property type="entry name" value="Checkpoint_prot_Rad17_Rad24"/>
</dbReference>
<organism evidence="10 11">
    <name type="scientific">Patella caerulea</name>
    <name type="common">Rayed Mediterranean limpet</name>
    <dbReference type="NCBI Taxonomy" id="87958"/>
    <lineage>
        <taxon>Eukaryota</taxon>
        <taxon>Metazoa</taxon>
        <taxon>Spiralia</taxon>
        <taxon>Lophotrochozoa</taxon>
        <taxon>Mollusca</taxon>
        <taxon>Gastropoda</taxon>
        <taxon>Patellogastropoda</taxon>
        <taxon>Patelloidea</taxon>
        <taxon>Patellidae</taxon>
        <taxon>Patella</taxon>
    </lineage>
</organism>
<evidence type="ECO:0000256" key="3">
    <source>
        <dbReference type="ARBA" id="ARBA00022741"/>
    </source>
</evidence>
<feature type="region of interest" description="Disordered" evidence="8">
    <location>
        <begin position="387"/>
        <end position="423"/>
    </location>
</feature>
<comment type="caution">
    <text evidence="10">The sequence shown here is derived from an EMBL/GenBank/DDBJ whole genome shotgun (WGS) entry which is preliminary data.</text>
</comment>
<comment type="subcellular location">
    <subcellularLocation>
        <location evidence="1">Nucleus</location>
    </subcellularLocation>
</comment>
<evidence type="ECO:0000256" key="2">
    <source>
        <dbReference type="ARBA" id="ARBA00006168"/>
    </source>
</evidence>
<feature type="region of interest" description="Disordered" evidence="8">
    <location>
        <begin position="649"/>
        <end position="699"/>
    </location>
</feature>
<keyword evidence="5" id="KW-0067">ATP-binding</keyword>
<evidence type="ECO:0000313" key="11">
    <source>
        <dbReference type="Proteomes" id="UP001347796"/>
    </source>
</evidence>
<comment type="similarity">
    <text evidence="2">Belongs to the rad17/RAD24 family.</text>
</comment>
<dbReference type="AlphaFoldDB" id="A0AAN8JLJ4"/>
<keyword evidence="11" id="KW-1185">Reference proteome</keyword>
<dbReference type="GO" id="GO:0005634">
    <property type="term" value="C:nucleus"/>
    <property type="evidence" value="ECO:0007669"/>
    <property type="project" value="UniProtKB-SubCell"/>
</dbReference>
<dbReference type="InterPro" id="IPR003593">
    <property type="entry name" value="AAA+_ATPase"/>
</dbReference>
<feature type="compositionally biased region" description="Acidic residues" evidence="8">
    <location>
        <begin position="682"/>
        <end position="699"/>
    </location>
</feature>
<evidence type="ECO:0000256" key="7">
    <source>
        <dbReference type="ARBA" id="ARBA00023306"/>
    </source>
</evidence>
<dbReference type="InterPro" id="IPR027417">
    <property type="entry name" value="P-loop_NTPase"/>
</dbReference>
<evidence type="ECO:0000256" key="6">
    <source>
        <dbReference type="ARBA" id="ARBA00023242"/>
    </source>
</evidence>
<evidence type="ECO:0000256" key="8">
    <source>
        <dbReference type="SAM" id="MobiDB-lite"/>
    </source>
</evidence>
<evidence type="ECO:0000256" key="1">
    <source>
        <dbReference type="ARBA" id="ARBA00004123"/>
    </source>
</evidence>
<dbReference type="Proteomes" id="UP001347796">
    <property type="component" value="Unassembled WGS sequence"/>
</dbReference>
<dbReference type="GO" id="GO:0003689">
    <property type="term" value="F:DNA clamp loader activity"/>
    <property type="evidence" value="ECO:0007669"/>
    <property type="project" value="TreeGrafter"/>
</dbReference>
<reference evidence="10 11" key="1">
    <citation type="submission" date="2024-01" db="EMBL/GenBank/DDBJ databases">
        <title>The genome of the rayed Mediterranean limpet Patella caerulea (Linnaeus, 1758).</title>
        <authorList>
            <person name="Anh-Thu Weber A."/>
            <person name="Halstead-Nussloch G."/>
        </authorList>
    </citation>
    <scope>NUCLEOTIDE SEQUENCE [LARGE SCALE GENOMIC DNA]</scope>
    <source>
        <strain evidence="10">AATW-2023a</strain>
        <tissue evidence="10">Whole specimen</tissue>
    </source>
</reference>
<feature type="compositionally biased region" description="Low complexity" evidence="8">
    <location>
        <begin position="65"/>
        <end position="81"/>
    </location>
</feature>
<keyword evidence="3" id="KW-0547">Nucleotide-binding</keyword>
<dbReference type="Pfam" id="PF25812">
    <property type="entry name" value="RAD24_helical"/>
    <property type="match status" value="1"/>
</dbReference>
<keyword evidence="4" id="KW-0227">DNA damage</keyword>
<dbReference type="GO" id="GO:0000077">
    <property type="term" value="P:DNA damage checkpoint signaling"/>
    <property type="evidence" value="ECO:0007669"/>
    <property type="project" value="TreeGrafter"/>
</dbReference>
<dbReference type="PANTHER" id="PTHR12172">
    <property type="entry name" value="CELL CYCLE CHECKPOINT PROTEIN RAD17"/>
    <property type="match status" value="1"/>
</dbReference>
<evidence type="ECO:0000313" key="10">
    <source>
        <dbReference type="EMBL" id="KAK6180122.1"/>
    </source>
</evidence>
<dbReference type="Gene3D" id="3.40.50.300">
    <property type="entry name" value="P-loop containing nucleotide triphosphate hydrolases"/>
    <property type="match status" value="1"/>
</dbReference>
<dbReference type="InterPro" id="IPR057927">
    <property type="entry name" value="RAD24-like_helical"/>
</dbReference>
<dbReference type="SMART" id="SM00382">
    <property type="entry name" value="AAA"/>
    <property type="match status" value="1"/>
</dbReference>
<sequence>MSQQQTSMTGFLKTNRSGVHSHSCNDSLLDDDDISIVKVDIPKKTPMKWVTSTFDDFGADFDIPKSQQKSKSKSFSQTSFKAQPQFNKSDSQSNRKRPREMTLFHKEKEILGVKQKSKLKASSMELWAEKHHPEGKADLAVHKKKVEEVEAWINQAALPGAKKQGKILLLTGPSGAGKTATIQVLCQELKLELQEWSNPIQPIHTMENTQDYWSRSRVDIGNSDSQQSKFENFVLRANKYQSLQLDGKGDNPHSNGKIILVEEFPNIYLRDPTLFHNVLRRYYRVGQSALVFIISDSSRGDSKERQLFPADLQHELCVNNISFNPVAPTMMVKVLNRICSIENRLGGFSPATSVIESIAMSSTGDIRSAINALQFACRQDTFDLNSTCKSQKSNRKTGKGSGSRLKYESSKKRDSSKTSSETELAGIGARDTSCFLFHAIGKILHCKRGDPSTYDNLPSLPSHLSHHERHPLLINPEDVVEKSQVSGDYFASFLHQNYVDFYTNIDDVVNASEYLSLIDTFSSQWSTKTALQNYATSLASRGIIHANTSNAKFDAPRSGIGWRPLHKSQWFTVQRQAKKNSETACSLFRGYHWEPEVLWTEILPNLNRINVTMRNPAQISFIQEMGRFCQRSFQNKGEKLDEHEVVDADNEDMTSLPVTQRFDQPGDLISDSQSEVKNKTVEEEEDEKEVEIDEYFDSD</sequence>
<dbReference type="FunFam" id="3.40.50.300:FF:001661">
    <property type="entry name" value="RAD17 checkpoint clamp loader component"/>
    <property type="match status" value="1"/>
</dbReference>
<keyword evidence="7" id="KW-0131">Cell cycle</keyword>
<dbReference type="GO" id="GO:0033314">
    <property type="term" value="P:mitotic DNA replication checkpoint signaling"/>
    <property type="evidence" value="ECO:0007669"/>
    <property type="project" value="TreeGrafter"/>
</dbReference>
<dbReference type="GO" id="GO:0005524">
    <property type="term" value="F:ATP binding"/>
    <property type="evidence" value="ECO:0007669"/>
    <property type="project" value="UniProtKB-KW"/>
</dbReference>
<dbReference type="PANTHER" id="PTHR12172:SF0">
    <property type="entry name" value="CELL CYCLE CHECKPOINT PROTEIN RAD17"/>
    <property type="match status" value="1"/>
</dbReference>
<feature type="compositionally biased region" description="Polar residues" evidence="8">
    <location>
        <begin position="82"/>
        <end position="92"/>
    </location>
</feature>